<dbReference type="EMBL" id="BARW01023488">
    <property type="protein sequence ID" value="GAI96245.1"/>
    <property type="molecule type" value="Genomic_DNA"/>
</dbReference>
<proteinExistence type="predicted"/>
<name>X1U8Q6_9ZZZZ</name>
<sequence>LVGQGHPFDTCDVSGYFWADVDTKEDLDMVRG</sequence>
<comment type="caution">
    <text evidence="1">The sequence shown here is derived from an EMBL/GenBank/DDBJ whole genome shotgun (WGS) entry which is preliminary data.</text>
</comment>
<organism evidence="1">
    <name type="scientific">marine sediment metagenome</name>
    <dbReference type="NCBI Taxonomy" id="412755"/>
    <lineage>
        <taxon>unclassified sequences</taxon>
        <taxon>metagenomes</taxon>
        <taxon>ecological metagenomes</taxon>
    </lineage>
</organism>
<reference evidence="1" key="1">
    <citation type="journal article" date="2014" name="Front. Microbiol.">
        <title>High frequency of phylogenetically diverse reductive dehalogenase-homologous genes in deep subseafloor sedimentary metagenomes.</title>
        <authorList>
            <person name="Kawai M."/>
            <person name="Futagami T."/>
            <person name="Toyoda A."/>
            <person name="Takaki Y."/>
            <person name="Nishi S."/>
            <person name="Hori S."/>
            <person name="Arai W."/>
            <person name="Tsubouchi T."/>
            <person name="Morono Y."/>
            <person name="Uchiyama I."/>
            <person name="Ito T."/>
            <person name="Fujiyama A."/>
            <person name="Inagaki F."/>
            <person name="Takami H."/>
        </authorList>
    </citation>
    <scope>NUCLEOTIDE SEQUENCE</scope>
    <source>
        <strain evidence="1">Expedition CK06-06</strain>
    </source>
</reference>
<evidence type="ECO:0008006" key="2">
    <source>
        <dbReference type="Google" id="ProtNLM"/>
    </source>
</evidence>
<feature type="non-terminal residue" evidence="1">
    <location>
        <position position="1"/>
    </location>
</feature>
<protein>
    <recommendedName>
        <fullName evidence="2">MobA-like NTP transferase domain-containing protein</fullName>
    </recommendedName>
</protein>
<evidence type="ECO:0000313" key="1">
    <source>
        <dbReference type="EMBL" id="GAI96245.1"/>
    </source>
</evidence>
<gene>
    <name evidence="1" type="ORF">S12H4_38940</name>
</gene>
<accession>X1U8Q6</accession>
<dbReference type="AlphaFoldDB" id="X1U8Q6"/>